<feature type="chain" id="PRO_5036726094" description="C-type lysozyme inhibitor domain-containing protein" evidence="1">
    <location>
        <begin position="26"/>
        <end position="164"/>
    </location>
</feature>
<name>A0A949WIC9_9PAST</name>
<dbReference type="RefSeq" id="WP_157402678.1">
    <property type="nucleotide sequence ID" value="NZ_JABULY010000001.1"/>
</dbReference>
<evidence type="ECO:0000313" key="4">
    <source>
        <dbReference type="Proteomes" id="UP000732858"/>
    </source>
</evidence>
<dbReference type="Proteomes" id="UP001196379">
    <property type="component" value="Unassembled WGS sequence"/>
</dbReference>
<sequence length="164" mass="17748">MKLVKFVPAIAATLVLAACSTQKEAKPETMPKAQETVMNTPAGEVTKVEETLMTKNKSVVYSCQKGGTVTATYAFHNGEVKGANIRVGKKNEVTGFVVDAEDSKKTEETVFASGDYVWAVENGLTFDSAEKTNAIMLYKKGKMADEILVKTCKINKSATARLNK</sequence>
<dbReference type="AlphaFoldDB" id="A0A949WIC9"/>
<dbReference type="GeneID" id="65548500"/>
<dbReference type="EMBL" id="JABUMC010000006">
    <property type="protein sequence ID" value="MBV6546451.1"/>
    <property type="molecule type" value="Genomic_DNA"/>
</dbReference>
<dbReference type="OrthoDB" id="5677666at2"/>
<evidence type="ECO:0000313" key="3">
    <source>
        <dbReference type="EMBL" id="MBV6546451.1"/>
    </source>
</evidence>
<proteinExistence type="predicted"/>
<comment type="caution">
    <text evidence="3">The sequence shown here is derived from an EMBL/GenBank/DDBJ whole genome shotgun (WGS) entry which is preliminary data.</text>
</comment>
<dbReference type="Proteomes" id="UP000732858">
    <property type="component" value="Unassembled WGS sequence"/>
</dbReference>
<evidence type="ECO:0008006" key="6">
    <source>
        <dbReference type="Google" id="ProtNLM"/>
    </source>
</evidence>
<feature type="signal peptide" evidence="1">
    <location>
        <begin position="1"/>
        <end position="25"/>
    </location>
</feature>
<accession>A0A949WIC9</accession>
<reference evidence="3 5" key="1">
    <citation type="journal article" date="2021" name="Mol. Ecol.">
        <title>Polar bear-adapted Ursidibacter maritimus are remarkably conserved after generations in captivity.</title>
        <authorList>
            <person name="Espinosa-Gongora C."/>
            <person name="Hansen M.J."/>
            <person name="Bertelsen M.F."/>
            <person name="Bojesen A.M."/>
        </authorList>
    </citation>
    <scope>NUCLEOTIDE SEQUENCE</scope>
    <source>
        <strain evidence="3">Pb43105x</strain>
        <strain evidence="2 5">Pb43106</strain>
    </source>
</reference>
<keyword evidence="5" id="KW-1185">Reference proteome</keyword>
<dbReference type="PROSITE" id="PS51257">
    <property type="entry name" value="PROKAR_LIPOPROTEIN"/>
    <property type="match status" value="1"/>
</dbReference>
<dbReference type="EMBL" id="JABULY010000001">
    <property type="protein sequence ID" value="MBV6530917.1"/>
    <property type="molecule type" value="Genomic_DNA"/>
</dbReference>
<evidence type="ECO:0000313" key="5">
    <source>
        <dbReference type="Proteomes" id="UP001196379"/>
    </source>
</evidence>
<protein>
    <recommendedName>
        <fullName evidence="6">C-type lysozyme inhibitor domain-containing protein</fullName>
    </recommendedName>
</protein>
<evidence type="ECO:0000313" key="2">
    <source>
        <dbReference type="EMBL" id="MBV6530917.1"/>
    </source>
</evidence>
<evidence type="ECO:0000256" key="1">
    <source>
        <dbReference type="SAM" id="SignalP"/>
    </source>
</evidence>
<keyword evidence="1" id="KW-0732">Signal</keyword>
<gene>
    <name evidence="2" type="ORF">HT657_01935</name>
    <name evidence="3" type="ORF">HT672_03970</name>
</gene>
<organism evidence="3 4">
    <name type="scientific">Ursidibacter maritimus</name>
    <dbReference type="NCBI Taxonomy" id="1331689"/>
    <lineage>
        <taxon>Bacteria</taxon>
        <taxon>Pseudomonadati</taxon>
        <taxon>Pseudomonadota</taxon>
        <taxon>Gammaproteobacteria</taxon>
        <taxon>Pasteurellales</taxon>
        <taxon>Pasteurellaceae</taxon>
        <taxon>Ursidibacter</taxon>
    </lineage>
</organism>